<proteinExistence type="predicted"/>
<protein>
    <submittedName>
        <fullName evidence="1">1260_t:CDS:1</fullName>
    </submittedName>
</protein>
<reference evidence="1" key="1">
    <citation type="submission" date="2021-06" db="EMBL/GenBank/DDBJ databases">
        <authorList>
            <person name="Kallberg Y."/>
            <person name="Tangrot J."/>
            <person name="Rosling A."/>
        </authorList>
    </citation>
    <scope>NUCLEOTIDE SEQUENCE</scope>
    <source>
        <strain evidence="1">28 12/20/2015</strain>
    </source>
</reference>
<comment type="caution">
    <text evidence="1">The sequence shown here is derived from an EMBL/GenBank/DDBJ whole genome shotgun (WGS) entry which is preliminary data.</text>
</comment>
<gene>
    <name evidence="1" type="ORF">SPELUC_LOCUS11627</name>
</gene>
<feature type="non-terminal residue" evidence="1">
    <location>
        <position position="527"/>
    </location>
</feature>
<keyword evidence="2" id="KW-1185">Reference proteome</keyword>
<name>A0ACA9PFU0_9GLOM</name>
<sequence length="527" mass="61641">MSSQYKISQIAGEKYFTSTPTSEWSYSGYLEAVEPYINISTRLSALKSSWKKRFNEHLSEIAKDRSDEEKCTIATTLLTQLGDALGTIYSACTYALHHWKQDSKATEFWDQFEKKRTLKQQQYDTNVDIQLNTLKVMSTASSYQMNELSKQMEISGDNDKNLKRQNDDYIEKENSKSCKVEDSGVKKQAEENRNNLNDNDHSQVKNLLNELRSSEKMKNLVECFQKYCNESVNELTRNEIMDLTPSSEFVLRYTNEDTYMQVLKETFESVDELFPESAIKFLNEFFSENCTHEQWDDKLESLLEPEEDQFLKKLKRLLFETLPIFFDAFSLLYDNPLKNHNMLEEEYMNTYIHPVLKKALRNKAVQASAYRKLVMRQEGCADRSDGLAYITTEKQYEICVIEGSRPYVVDDTKEMSDFVQNARAGKDIINYTVVSEAYMVQCIGLSLRFYFMDYLGKYRLFEIETCEIPTDLEGVDLFPSFFKAVVTWVLMVRDTDQEFRTVRNRRSARYSNAHNLRVLSEISHNKP</sequence>
<evidence type="ECO:0000313" key="2">
    <source>
        <dbReference type="Proteomes" id="UP000789366"/>
    </source>
</evidence>
<dbReference type="EMBL" id="CAJVPW010025155">
    <property type="protein sequence ID" value="CAG8707704.1"/>
    <property type="molecule type" value="Genomic_DNA"/>
</dbReference>
<dbReference type="Proteomes" id="UP000789366">
    <property type="component" value="Unassembled WGS sequence"/>
</dbReference>
<evidence type="ECO:0000313" key="1">
    <source>
        <dbReference type="EMBL" id="CAG8707704.1"/>
    </source>
</evidence>
<accession>A0ACA9PFU0</accession>
<organism evidence="1 2">
    <name type="scientific">Cetraspora pellucida</name>
    <dbReference type="NCBI Taxonomy" id="1433469"/>
    <lineage>
        <taxon>Eukaryota</taxon>
        <taxon>Fungi</taxon>
        <taxon>Fungi incertae sedis</taxon>
        <taxon>Mucoromycota</taxon>
        <taxon>Glomeromycotina</taxon>
        <taxon>Glomeromycetes</taxon>
        <taxon>Diversisporales</taxon>
        <taxon>Gigasporaceae</taxon>
        <taxon>Cetraspora</taxon>
    </lineage>
</organism>